<dbReference type="EMBL" id="CABWIB010000001">
    <property type="protein sequence ID" value="VWL85760.1"/>
    <property type="molecule type" value="Genomic_DNA"/>
</dbReference>
<name>A0A6I8MAA5_9FUSO</name>
<dbReference type="GO" id="GO:0015818">
    <property type="term" value="P:isoleucine transport"/>
    <property type="evidence" value="ECO:0007669"/>
    <property type="project" value="TreeGrafter"/>
</dbReference>
<dbReference type="InterPro" id="IPR004685">
    <property type="entry name" value="Brnchd-chn_aa_trnsp_Livcs"/>
</dbReference>
<evidence type="ECO:0000256" key="2">
    <source>
        <dbReference type="ARBA" id="ARBA00008540"/>
    </source>
</evidence>
<dbReference type="GO" id="GO:0015190">
    <property type="term" value="F:L-leucine transmembrane transporter activity"/>
    <property type="evidence" value="ECO:0007669"/>
    <property type="project" value="TreeGrafter"/>
</dbReference>
<keyword evidence="11" id="KW-1185">Reference proteome</keyword>
<feature type="transmembrane region" description="Helical" evidence="9">
    <location>
        <begin position="385"/>
        <end position="407"/>
    </location>
</feature>
<dbReference type="PANTHER" id="PTHR30588">
    <property type="entry name" value="BRANCHED-CHAIN AMINO ACID TRANSPORT SYSTEM 2 CARRIER PROTEIN"/>
    <property type="match status" value="1"/>
</dbReference>
<evidence type="ECO:0000313" key="11">
    <source>
        <dbReference type="Proteomes" id="UP000419017"/>
    </source>
</evidence>
<keyword evidence="4" id="KW-1003">Cell membrane</keyword>
<comment type="similarity">
    <text evidence="2">Belongs to the branched chain amino acid transporter family.</text>
</comment>
<dbReference type="RefSeq" id="WP_156683733.1">
    <property type="nucleotide sequence ID" value="NZ_CABWIB010000001.1"/>
</dbReference>
<dbReference type="NCBIfam" id="TIGR00796">
    <property type="entry name" value="livcs"/>
    <property type="match status" value="1"/>
</dbReference>
<evidence type="ECO:0000256" key="5">
    <source>
        <dbReference type="ARBA" id="ARBA00022692"/>
    </source>
</evidence>
<feature type="transmembrane region" description="Helical" evidence="9">
    <location>
        <begin position="361"/>
        <end position="379"/>
    </location>
</feature>
<feature type="transmembrane region" description="Helical" evidence="9">
    <location>
        <begin position="112"/>
        <end position="133"/>
    </location>
</feature>
<keyword evidence="3" id="KW-0813">Transport</keyword>
<dbReference type="Proteomes" id="UP000419017">
    <property type="component" value="Unassembled WGS sequence"/>
</dbReference>
<evidence type="ECO:0000256" key="4">
    <source>
        <dbReference type="ARBA" id="ARBA00022475"/>
    </source>
</evidence>
<evidence type="ECO:0000256" key="8">
    <source>
        <dbReference type="ARBA" id="ARBA00023136"/>
    </source>
</evidence>
<evidence type="ECO:0000256" key="3">
    <source>
        <dbReference type="ARBA" id="ARBA00022448"/>
    </source>
</evidence>
<evidence type="ECO:0000256" key="1">
    <source>
        <dbReference type="ARBA" id="ARBA00004651"/>
    </source>
</evidence>
<dbReference type="GO" id="GO:0005886">
    <property type="term" value="C:plasma membrane"/>
    <property type="evidence" value="ECO:0007669"/>
    <property type="project" value="UniProtKB-SubCell"/>
</dbReference>
<dbReference type="GO" id="GO:0015820">
    <property type="term" value="P:L-leucine transport"/>
    <property type="evidence" value="ECO:0007669"/>
    <property type="project" value="TreeGrafter"/>
</dbReference>
<dbReference type="Pfam" id="PF05525">
    <property type="entry name" value="Branch_AA_trans"/>
    <property type="match status" value="1"/>
</dbReference>
<dbReference type="Gene3D" id="1.20.1740.10">
    <property type="entry name" value="Amino acid/polyamine transporter I"/>
    <property type="match status" value="1"/>
</dbReference>
<feature type="transmembrane region" description="Helical" evidence="9">
    <location>
        <begin position="7"/>
        <end position="26"/>
    </location>
</feature>
<keyword evidence="7 9" id="KW-1133">Transmembrane helix</keyword>
<feature type="transmembrane region" description="Helical" evidence="9">
    <location>
        <begin position="82"/>
        <end position="100"/>
    </location>
</feature>
<keyword evidence="6" id="KW-0029">Amino-acid transport</keyword>
<feature type="transmembrane region" description="Helical" evidence="9">
    <location>
        <begin position="268"/>
        <end position="289"/>
    </location>
</feature>
<reference evidence="10 11" key="1">
    <citation type="submission" date="2019-10" db="EMBL/GenBank/DDBJ databases">
        <authorList>
            <person name="Blom J."/>
        </authorList>
    </citation>
    <scope>NUCLEOTIDE SEQUENCE [LARGE SCALE GENOMIC DNA]</scope>
    <source>
        <strain evidence="10 11">ES3154-GLU</strain>
    </source>
</reference>
<sequence>MGNIKKTIILGFGLFSMFFGASNVFLPSYIGAKIGENFLSSAVAFSLTGVGLTLLGLIVVIKSDGDYLKIFEPLGEKFSKTFLILAFLSVGPIIAIPRTAATTFEMGVKPFFPNFSGFVVTLIFFVICILFSINKNDVVSEIAKYLTPILLISIVTLIIFGIFNVDKNSVGIVIENPFAFSFLEGYNTLDAIAAIIFARFIYHSVQNEKNPVKISINASIIAAIGLFVVYTGIMYLGKTINIADKASLDRTLLMVKISGILLGKFGNIVLGIIISFACLTTAIGLISAVSEFFYEIFKEKIKYIYIVCVITFVSFLISQLSVDIIIQMAVPILLVFYPVLIVLIILSLFKGRYINRFVIKYTTYTTLVFAIIDRFYNFMPFNSIGMAWIIPTIIAFLISSIISLGYIKK</sequence>
<feature type="transmembrane region" description="Helical" evidence="9">
    <location>
        <begin position="145"/>
        <end position="165"/>
    </location>
</feature>
<dbReference type="GO" id="GO:0015188">
    <property type="term" value="F:L-isoleucine transmembrane transporter activity"/>
    <property type="evidence" value="ECO:0007669"/>
    <property type="project" value="TreeGrafter"/>
</dbReference>
<accession>A0A6I8MAA5</accession>
<feature type="transmembrane region" description="Helical" evidence="9">
    <location>
        <begin position="38"/>
        <end position="61"/>
    </location>
</feature>
<evidence type="ECO:0000313" key="10">
    <source>
        <dbReference type="EMBL" id="VWL85760.1"/>
    </source>
</evidence>
<organism evidence="10 11">
    <name type="scientific">Oceanivirga miroungae</name>
    <dbReference type="NCBI Taxonomy" id="1130046"/>
    <lineage>
        <taxon>Bacteria</taxon>
        <taxon>Fusobacteriati</taxon>
        <taxon>Fusobacteriota</taxon>
        <taxon>Fusobacteriia</taxon>
        <taxon>Fusobacteriales</taxon>
        <taxon>Leptotrichiaceae</taxon>
        <taxon>Oceanivirga</taxon>
    </lineage>
</organism>
<feature type="transmembrane region" description="Helical" evidence="9">
    <location>
        <begin position="185"/>
        <end position="202"/>
    </location>
</feature>
<evidence type="ECO:0000256" key="7">
    <source>
        <dbReference type="ARBA" id="ARBA00022989"/>
    </source>
</evidence>
<keyword evidence="8 9" id="KW-0472">Membrane</keyword>
<gene>
    <name evidence="10" type="ORF">OMES3154_01048</name>
</gene>
<feature type="transmembrane region" description="Helical" evidence="9">
    <location>
        <begin position="214"/>
        <end position="236"/>
    </location>
</feature>
<evidence type="ECO:0000256" key="9">
    <source>
        <dbReference type="SAM" id="Phobius"/>
    </source>
</evidence>
<proteinExistence type="inferred from homology"/>
<dbReference type="GO" id="GO:0005304">
    <property type="term" value="F:L-valine transmembrane transporter activity"/>
    <property type="evidence" value="ECO:0007669"/>
    <property type="project" value="TreeGrafter"/>
</dbReference>
<feature type="transmembrane region" description="Helical" evidence="9">
    <location>
        <begin position="324"/>
        <end position="349"/>
    </location>
</feature>
<protein>
    <submittedName>
        <fullName evidence="10">Branched-chain amino acid transport system 2 carrier protein</fullName>
    </submittedName>
</protein>
<comment type="subcellular location">
    <subcellularLocation>
        <location evidence="1">Cell membrane</location>
        <topology evidence="1">Multi-pass membrane protein</topology>
    </subcellularLocation>
</comment>
<feature type="transmembrane region" description="Helical" evidence="9">
    <location>
        <begin position="301"/>
        <end position="318"/>
    </location>
</feature>
<dbReference type="AlphaFoldDB" id="A0A6I8MAA5"/>
<keyword evidence="5 9" id="KW-0812">Transmembrane</keyword>
<dbReference type="PANTHER" id="PTHR30588:SF0">
    <property type="entry name" value="BRANCHED-CHAIN AMINO ACID PERMEASE BRNQ"/>
    <property type="match status" value="1"/>
</dbReference>
<evidence type="ECO:0000256" key="6">
    <source>
        <dbReference type="ARBA" id="ARBA00022970"/>
    </source>
</evidence>